<gene>
    <name evidence="2" type="ORF">B0T16DRAFT_389445</name>
</gene>
<accession>A0AA40CS44</accession>
<evidence type="ECO:0000313" key="3">
    <source>
        <dbReference type="Proteomes" id="UP001174936"/>
    </source>
</evidence>
<name>A0AA40CS44_9PEZI</name>
<proteinExistence type="predicted"/>
<evidence type="ECO:0000313" key="2">
    <source>
        <dbReference type="EMBL" id="KAK0649386.1"/>
    </source>
</evidence>
<feature type="compositionally biased region" description="Basic and acidic residues" evidence="1">
    <location>
        <begin position="92"/>
        <end position="103"/>
    </location>
</feature>
<dbReference type="AlphaFoldDB" id="A0AA40CS44"/>
<protein>
    <submittedName>
        <fullName evidence="2">Uncharacterized protein</fullName>
    </submittedName>
</protein>
<organism evidence="2 3">
    <name type="scientific">Cercophora newfieldiana</name>
    <dbReference type="NCBI Taxonomy" id="92897"/>
    <lineage>
        <taxon>Eukaryota</taxon>
        <taxon>Fungi</taxon>
        <taxon>Dikarya</taxon>
        <taxon>Ascomycota</taxon>
        <taxon>Pezizomycotina</taxon>
        <taxon>Sordariomycetes</taxon>
        <taxon>Sordariomycetidae</taxon>
        <taxon>Sordariales</taxon>
        <taxon>Lasiosphaeriaceae</taxon>
        <taxon>Cercophora</taxon>
    </lineage>
</organism>
<feature type="compositionally biased region" description="Basic residues" evidence="1">
    <location>
        <begin position="211"/>
        <end position="222"/>
    </location>
</feature>
<dbReference type="EMBL" id="JAULSV010000003">
    <property type="protein sequence ID" value="KAK0649386.1"/>
    <property type="molecule type" value="Genomic_DNA"/>
</dbReference>
<keyword evidence="3" id="KW-1185">Reference proteome</keyword>
<feature type="compositionally biased region" description="Polar residues" evidence="1">
    <location>
        <begin position="31"/>
        <end position="42"/>
    </location>
</feature>
<feature type="compositionally biased region" description="Low complexity" evidence="1">
    <location>
        <begin position="55"/>
        <end position="66"/>
    </location>
</feature>
<feature type="compositionally biased region" description="Acidic residues" evidence="1">
    <location>
        <begin position="236"/>
        <end position="246"/>
    </location>
</feature>
<reference evidence="2" key="1">
    <citation type="submission" date="2023-06" db="EMBL/GenBank/DDBJ databases">
        <title>Genome-scale phylogeny and comparative genomics of the fungal order Sordariales.</title>
        <authorList>
            <consortium name="Lawrence Berkeley National Laboratory"/>
            <person name="Hensen N."/>
            <person name="Bonometti L."/>
            <person name="Westerberg I."/>
            <person name="Brannstrom I.O."/>
            <person name="Guillou S."/>
            <person name="Cros-Aarteil S."/>
            <person name="Calhoun S."/>
            <person name="Haridas S."/>
            <person name="Kuo A."/>
            <person name="Mondo S."/>
            <person name="Pangilinan J."/>
            <person name="Riley R."/>
            <person name="Labutti K."/>
            <person name="Andreopoulos B."/>
            <person name="Lipzen A."/>
            <person name="Chen C."/>
            <person name="Yanf M."/>
            <person name="Daum C."/>
            <person name="Ng V."/>
            <person name="Clum A."/>
            <person name="Steindorff A."/>
            <person name="Ohm R."/>
            <person name="Martin F."/>
            <person name="Silar P."/>
            <person name="Natvig D."/>
            <person name="Lalanne C."/>
            <person name="Gautier V."/>
            <person name="Ament-Velasquez S.L."/>
            <person name="Kruys A."/>
            <person name="Hutchinson M.I."/>
            <person name="Powell A.J."/>
            <person name="Barry K."/>
            <person name="Miller A.N."/>
            <person name="Grigoriev I.V."/>
            <person name="Debuchy R."/>
            <person name="Gladieux P."/>
            <person name="Thoren M.H."/>
            <person name="Johannesson H."/>
        </authorList>
    </citation>
    <scope>NUCLEOTIDE SEQUENCE</scope>
    <source>
        <strain evidence="2">SMH2532-1</strain>
    </source>
</reference>
<feature type="compositionally biased region" description="Acidic residues" evidence="1">
    <location>
        <begin position="188"/>
        <end position="197"/>
    </location>
</feature>
<sequence length="273" mass="30278">MAPGLTARAVKKKGPDFGHAHGQAGRPGQLSPRSSNTSLPSDSESDNDNAPPSPSGSLSPGHRAAPTPTPPPMRTRPERTVHNPAFVIEELSDFRDSDNERPGVIRPTAIEDAESDHGRSRPRRPFEGYNRVVSGMRDLNCIDSSDESDLDFSEAGHQEFLRQRREAKKLKRMTSGSIGKRSIKESLGDDSDHEDINEPFLSIEEAGSSARRLRRKSNKFGNRHSLQFMDPPPNIEELDEPGPSEDEYLIGETLAKELPYYEFMQIDSPLHDA</sequence>
<feature type="region of interest" description="Disordered" evidence="1">
    <location>
        <begin position="1"/>
        <end position="129"/>
    </location>
</feature>
<comment type="caution">
    <text evidence="2">The sequence shown here is derived from an EMBL/GenBank/DDBJ whole genome shotgun (WGS) entry which is preliminary data.</text>
</comment>
<evidence type="ECO:0000256" key="1">
    <source>
        <dbReference type="SAM" id="MobiDB-lite"/>
    </source>
</evidence>
<dbReference type="Proteomes" id="UP001174936">
    <property type="component" value="Unassembled WGS sequence"/>
</dbReference>
<feature type="region of interest" description="Disordered" evidence="1">
    <location>
        <begin position="163"/>
        <end position="246"/>
    </location>
</feature>